<feature type="transmembrane region" description="Helical" evidence="6">
    <location>
        <begin position="192"/>
        <end position="213"/>
    </location>
</feature>
<feature type="transmembrane region" description="Helical" evidence="6">
    <location>
        <begin position="161"/>
        <end position="180"/>
    </location>
</feature>
<evidence type="ECO:0000256" key="5">
    <source>
        <dbReference type="ARBA" id="ARBA00023136"/>
    </source>
</evidence>
<accession>A0ABS5ALP5</accession>
<feature type="transmembrane region" description="Helical" evidence="6">
    <location>
        <begin position="233"/>
        <end position="253"/>
    </location>
</feature>
<evidence type="ECO:0000256" key="3">
    <source>
        <dbReference type="ARBA" id="ARBA00022692"/>
    </source>
</evidence>
<feature type="domain" description="EamA" evidence="7">
    <location>
        <begin position="162"/>
        <end position="301"/>
    </location>
</feature>
<comment type="subcellular location">
    <subcellularLocation>
        <location evidence="1">Membrane</location>
        <topology evidence="1">Multi-pass membrane protein</topology>
    </subcellularLocation>
</comment>
<gene>
    <name evidence="8" type="ORF">JOF53_006069</name>
</gene>
<dbReference type="SUPFAM" id="SSF103481">
    <property type="entry name" value="Multidrug resistance efflux transporter EmrE"/>
    <property type="match status" value="2"/>
</dbReference>
<evidence type="ECO:0000259" key="7">
    <source>
        <dbReference type="Pfam" id="PF00892"/>
    </source>
</evidence>
<protein>
    <submittedName>
        <fullName evidence="8">Drug/metabolite transporter (DMT)-like permease</fullName>
    </submittedName>
</protein>
<keyword evidence="3 6" id="KW-0812">Transmembrane</keyword>
<evidence type="ECO:0000256" key="6">
    <source>
        <dbReference type="SAM" id="Phobius"/>
    </source>
</evidence>
<evidence type="ECO:0000313" key="9">
    <source>
        <dbReference type="Proteomes" id="UP001519363"/>
    </source>
</evidence>
<evidence type="ECO:0000256" key="1">
    <source>
        <dbReference type="ARBA" id="ARBA00004141"/>
    </source>
</evidence>
<evidence type="ECO:0000256" key="4">
    <source>
        <dbReference type="ARBA" id="ARBA00022989"/>
    </source>
</evidence>
<feature type="domain" description="EamA" evidence="7">
    <location>
        <begin position="17"/>
        <end position="150"/>
    </location>
</feature>
<dbReference type="InterPro" id="IPR050638">
    <property type="entry name" value="AA-Vitamin_Transporters"/>
</dbReference>
<evidence type="ECO:0000256" key="2">
    <source>
        <dbReference type="ARBA" id="ARBA00007362"/>
    </source>
</evidence>
<feature type="transmembrane region" description="Helical" evidence="6">
    <location>
        <begin position="260"/>
        <end position="280"/>
    </location>
</feature>
<dbReference type="PANTHER" id="PTHR32322:SF2">
    <property type="entry name" value="EAMA DOMAIN-CONTAINING PROTEIN"/>
    <property type="match status" value="1"/>
</dbReference>
<evidence type="ECO:0000313" key="8">
    <source>
        <dbReference type="EMBL" id="MBP2477197.1"/>
    </source>
</evidence>
<comment type="caution">
    <text evidence="8">The sequence shown here is derived from an EMBL/GenBank/DDBJ whole genome shotgun (WGS) entry which is preliminary data.</text>
</comment>
<organism evidence="8 9">
    <name type="scientific">Crossiella equi</name>
    <dbReference type="NCBI Taxonomy" id="130796"/>
    <lineage>
        <taxon>Bacteria</taxon>
        <taxon>Bacillati</taxon>
        <taxon>Actinomycetota</taxon>
        <taxon>Actinomycetes</taxon>
        <taxon>Pseudonocardiales</taxon>
        <taxon>Pseudonocardiaceae</taxon>
        <taxon>Crossiella</taxon>
    </lineage>
</organism>
<keyword evidence="9" id="KW-1185">Reference proteome</keyword>
<dbReference type="EMBL" id="JAGIOO010000001">
    <property type="protein sequence ID" value="MBP2477197.1"/>
    <property type="molecule type" value="Genomic_DNA"/>
</dbReference>
<feature type="transmembrane region" description="Helical" evidence="6">
    <location>
        <begin position="79"/>
        <end position="98"/>
    </location>
</feature>
<keyword evidence="4 6" id="KW-1133">Transmembrane helix</keyword>
<proteinExistence type="inferred from homology"/>
<dbReference type="PANTHER" id="PTHR32322">
    <property type="entry name" value="INNER MEMBRANE TRANSPORTER"/>
    <property type="match status" value="1"/>
</dbReference>
<dbReference type="InterPro" id="IPR037185">
    <property type="entry name" value="EmrE-like"/>
</dbReference>
<dbReference type="RefSeq" id="WP_086780924.1">
    <property type="nucleotide sequence ID" value="NZ_JAGIOO010000001.1"/>
</dbReference>
<dbReference type="Pfam" id="PF00892">
    <property type="entry name" value="EamA"/>
    <property type="match status" value="2"/>
</dbReference>
<dbReference type="Gene3D" id="1.10.3730.20">
    <property type="match status" value="1"/>
</dbReference>
<sequence>MTAGPATPAPRRAAVAGLVLVTVSAVCFGSAGPVAKLVIGLGVSPWQLTQLRITGAALVFLLLALLRSPAALRLRARELPLVVAYGLVAFVGIQAFYFTAVSRLPVGIALLLEYLGPVLVALWARFVQRRRLRPLTWVAAACALLGLALIGEVWRDSHLDGLGVLAGFGAALCLAGYFLLGEHGVTTGRDPIALAALGTAVGALAMAVVSPPWRLPLRLLAEPTALGPPGWALLAWVVLVGTVGAYLTGILSLRFLTAPVAGVLATAEVVVAAAVAWLLLGETLTAVQLTGASVLLTGVVLAQLPSRAQPGPTG</sequence>
<comment type="similarity">
    <text evidence="2">Belongs to the EamA transporter family.</text>
</comment>
<reference evidence="8 9" key="1">
    <citation type="submission" date="2021-03" db="EMBL/GenBank/DDBJ databases">
        <title>Sequencing the genomes of 1000 actinobacteria strains.</title>
        <authorList>
            <person name="Klenk H.-P."/>
        </authorList>
    </citation>
    <scope>NUCLEOTIDE SEQUENCE [LARGE SCALE GENOMIC DNA]</scope>
    <source>
        <strain evidence="8 9">DSM 44580</strain>
    </source>
</reference>
<feature type="transmembrane region" description="Helical" evidence="6">
    <location>
        <begin position="104"/>
        <end position="123"/>
    </location>
</feature>
<feature type="transmembrane region" description="Helical" evidence="6">
    <location>
        <begin position="286"/>
        <end position="304"/>
    </location>
</feature>
<keyword evidence="5 6" id="KW-0472">Membrane</keyword>
<feature type="transmembrane region" description="Helical" evidence="6">
    <location>
        <begin position="135"/>
        <end position="155"/>
    </location>
</feature>
<feature type="transmembrane region" description="Helical" evidence="6">
    <location>
        <begin position="53"/>
        <end position="72"/>
    </location>
</feature>
<name>A0ABS5ALP5_9PSEU</name>
<dbReference type="InterPro" id="IPR000620">
    <property type="entry name" value="EamA_dom"/>
</dbReference>
<dbReference type="Proteomes" id="UP001519363">
    <property type="component" value="Unassembled WGS sequence"/>
</dbReference>